<sequence length="1497" mass="167504">MIPGIFENLAEKSENYEELFNALSKRSKDDLELSTCIKDVEVWLKECVSHGRFLTERSADRRDLQSLVSFWTSLLRQYGYEILGVGRLAPFDPNAGVPLEIKCPYPGLKAYDKKHQDDFIGREKNIEECLAHFNENHNRILMIVGGSGSGKSSLALAGILPALELAHSDWQFVPAFTPGAEPFKAMGRALAEALKNKTEATVITESLHHSPQQVMSELIARFGVDKPIMLLIDQFEELLTLCQNAQDQEAFSKLLYELVTLPESTCRILLTLRTDHLTRFETSPILSLRGLYGLVSNNQKLLAAIGLEGTRLAIAKPAQKVGLRFLPPDIIDRLASQSHSLLDGLPLLQFALQRLWEERPLAQLGKDESGNEIQGPAPRLDFINEELFNKLHNVQDALGIVAEELYGQFDEQKKELCERLMLELVLIDENFEQPLRRRRSKADLLKILVGRWPETAVNEVIDDFVEKKLLRTSGSNKNTYYEVAHEAMFRNWATFRDWISGEEAKTRLHAIKLIGREALDWRSHEDSVDYLKLAGEPLKAAQEYMREDWLVDKDTTDYVKACSELEIEKQAQQQEAEQAKELARQAEIARIQAEARAEKEKLEALIKIEKAEAEANESAQKAEIARIQAQTERVEAQRKIENTEAQRKIENAEANLKVQTQKGRFFRIIVALIIVSAVSVIGSFVIYINEQKSAALISSRLIMSKLQPADSLDVAYSIAKKGGADFRSTLTQSLENMQNRYVFSPRESSIVIAGQGTAIFQFDNNSDKTNQELKVFRVCENGKVDNQYAKITYGKKQLSQFVDIAPHNNSSGQNDSRLIILPFKRPAERGWDVEVTRLNWSNKPCAAESEVEKNTIKMERSLNKELDEVDEVSSVAFDASGENIVFSAVSYSTPQSSSLKSTVWGFNGKANSWIPVTPPTIDSAKQNAQPRGKNEQVVSAVAFTKEGWGIPLEEHLITGRLNGILYYGKKPLPVDDPSPVTQIFTSHSGSGSEEGDWFVYRHASEKLVAKRFNGNKPEEKIFASSEKGKGISSVSINFISVGADKKTKPLVIYVEDKHPKCWIKEKQWQPFDCSSTHIVDQAVISADEKHLILIEPSSDIYTAAVHSIYQEFQIPEQWVGRVSRSQLIQWPVAKGKQSDKSKTSWSKKLANGFNRYTAQLSPGAQILNAAISPDENYIAWFEGKNVATNFNFNVDLRIYNIKEDRDIEFKADKTLQKLLSIERPDLAVRDNGEIVFAINNELWKLGQTDKSAKKVPFPAYQAEKNKNELNNQDPNIISCLELSPDSKNLVIGTSGGRLLLLNLTDFSLVKSLKFEDLSRVSMNVVTACAVDETGLMVAGFSDGNVRAIKADAAFTLSPMATNRINTSVKTVKINSKKGLVAALFDRQVSGCSANGLAGQSIRVWGDLGQKEASPQISSTCVPNRPIMTIGSMTENNGKLVLPVFYNEKEDELMPCLGCANQNEKPADVLNRLLKDAKDKGAQDISADILEKRYGIKY</sequence>
<gene>
    <name evidence="3" type="ORF">CRENPOLYSF2_2440012</name>
</gene>
<dbReference type="SUPFAM" id="SSF82171">
    <property type="entry name" value="DPP6 N-terminal domain-like"/>
    <property type="match status" value="1"/>
</dbReference>
<protein>
    <recommendedName>
        <fullName evidence="2">Novel STAND NTPase 1 domain-containing protein</fullName>
    </recommendedName>
</protein>
<dbReference type="Proteomes" id="UP000195442">
    <property type="component" value="Unassembled WGS sequence"/>
</dbReference>
<dbReference type="RefSeq" id="WP_087146759.1">
    <property type="nucleotide sequence ID" value="NZ_FUKJ01000162.1"/>
</dbReference>
<name>A0A1R4H711_9GAMM</name>
<dbReference type="Gene3D" id="3.40.50.300">
    <property type="entry name" value="P-loop containing nucleotide triphosphate hydrolases"/>
    <property type="match status" value="1"/>
</dbReference>
<dbReference type="EMBL" id="FUKJ01000162">
    <property type="protein sequence ID" value="SJM91947.1"/>
    <property type="molecule type" value="Genomic_DNA"/>
</dbReference>
<dbReference type="SUPFAM" id="SSF52540">
    <property type="entry name" value="P-loop containing nucleoside triphosphate hydrolases"/>
    <property type="match status" value="1"/>
</dbReference>
<dbReference type="OrthoDB" id="9782895at2"/>
<evidence type="ECO:0000313" key="4">
    <source>
        <dbReference type="Proteomes" id="UP000195442"/>
    </source>
</evidence>
<proteinExistence type="predicted"/>
<reference evidence="4" key="1">
    <citation type="submission" date="2017-02" db="EMBL/GenBank/DDBJ databases">
        <authorList>
            <person name="Daims H."/>
        </authorList>
    </citation>
    <scope>NUCLEOTIDE SEQUENCE [LARGE SCALE GENOMIC DNA]</scope>
</reference>
<dbReference type="InterPro" id="IPR015943">
    <property type="entry name" value="WD40/YVTN_repeat-like_dom_sf"/>
</dbReference>
<dbReference type="Pfam" id="PF20703">
    <property type="entry name" value="nSTAND1"/>
    <property type="match status" value="1"/>
</dbReference>
<keyword evidence="4" id="KW-1185">Reference proteome</keyword>
<dbReference type="InterPro" id="IPR027417">
    <property type="entry name" value="P-loop_NTPase"/>
</dbReference>
<keyword evidence="1" id="KW-0175">Coiled coil</keyword>
<evidence type="ECO:0000256" key="1">
    <source>
        <dbReference type="SAM" id="Coils"/>
    </source>
</evidence>
<organism evidence="3 4">
    <name type="scientific">Crenothrix polyspora</name>
    <dbReference type="NCBI Taxonomy" id="360316"/>
    <lineage>
        <taxon>Bacteria</taxon>
        <taxon>Pseudomonadati</taxon>
        <taxon>Pseudomonadota</taxon>
        <taxon>Gammaproteobacteria</taxon>
        <taxon>Methylococcales</taxon>
        <taxon>Crenotrichaceae</taxon>
        <taxon>Crenothrix</taxon>
    </lineage>
</organism>
<feature type="domain" description="Novel STAND NTPase 1" evidence="2">
    <location>
        <begin position="104"/>
        <end position="525"/>
    </location>
</feature>
<evidence type="ECO:0000313" key="3">
    <source>
        <dbReference type="EMBL" id="SJM91947.1"/>
    </source>
</evidence>
<feature type="coiled-coil region" evidence="1">
    <location>
        <begin position="562"/>
        <end position="662"/>
    </location>
</feature>
<evidence type="ECO:0000259" key="2">
    <source>
        <dbReference type="Pfam" id="PF20703"/>
    </source>
</evidence>
<dbReference type="Gene3D" id="2.130.10.10">
    <property type="entry name" value="YVTN repeat-like/Quinoprotein amine dehydrogenase"/>
    <property type="match status" value="1"/>
</dbReference>
<dbReference type="InterPro" id="IPR049052">
    <property type="entry name" value="nSTAND1"/>
</dbReference>
<accession>A0A1R4H711</accession>